<dbReference type="FunFam" id="3.40.50.2000:FF:000071">
    <property type="entry name" value="Glycosyltransferase"/>
    <property type="match status" value="1"/>
</dbReference>
<dbReference type="Pfam" id="PF26168">
    <property type="entry name" value="Glyco_transf_N"/>
    <property type="match status" value="1"/>
</dbReference>
<dbReference type="InterPro" id="IPR002213">
    <property type="entry name" value="UDP_glucos_trans"/>
</dbReference>
<evidence type="ECO:0000256" key="4">
    <source>
        <dbReference type="RuleBase" id="RU003718"/>
    </source>
</evidence>
<dbReference type="Proteomes" id="UP000541444">
    <property type="component" value="Unassembled WGS sequence"/>
</dbReference>
<keyword evidence="2 4" id="KW-0328">Glycosyltransferase</keyword>
<dbReference type="EC" id="2.4.1.-" evidence="5"/>
<dbReference type="EMBL" id="JACGCM010000766">
    <property type="protein sequence ID" value="KAF6167108.1"/>
    <property type="molecule type" value="Genomic_DNA"/>
</dbReference>
<dbReference type="PROSITE" id="PS00375">
    <property type="entry name" value="UDPGT"/>
    <property type="match status" value="1"/>
</dbReference>
<dbReference type="Gene3D" id="3.40.50.2000">
    <property type="entry name" value="Glycogen Phosphorylase B"/>
    <property type="match status" value="2"/>
</dbReference>
<reference evidence="7 8" key="1">
    <citation type="journal article" date="2020" name="IScience">
        <title>Genome Sequencing of the Endangered Kingdonia uniflora (Circaeasteraceae, Ranunculales) Reveals Potential Mechanisms of Evolutionary Specialization.</title>
        <authorList>
            <person name="Sun Y."/>
            <person name="Deng T."/>
            <person name="Zhang A."/>
            <person name="Moore M.J."/>
            <person name="Landis J.B."/>
            <person name="Lin N."/>
            <person name="Zhang H."/>
            <person name="Zhang X."/>
            <person name="Huang J."/>
            <person name="Zhang X."/>
            <person name="Sun H."/>
            <person name="Wang H."/>
        </authorList>
    </citation>
    <scope>NUCLEOTIDE SEQUENCE [LARGE SCALE GENOMIC DNA]</scope>
    <source>
        <strain evidence="7">TB1705</strain>
        <tissue evidence="7">Leaf</tissue>
    </source>
</reference>
<name>A0A7J7NJN7_9MAGN</name>
<dbReference type="InterPro" id="IPR035595">
    <property type="entry name" value="UDP_glycos_trans_CS"/>
</dbReference>
<dbReference type="PANTHER" id="PTHR48047:SF182">
    <property type="entry name" value="GLYCOSYLTRANSFERASE"/>
    <property type="match status" value="1"/>
</dbReference>
<organism evidence="7 8">
    <name type="scientific">Kingdonia uniflora</name>
    <dbReference type="NCBI Taxonomy" id="39325"/>
    <lineage>
        <taxon>Eukaryota</taxon>
        <taxon>Viridiplantae</taxon>
        <taxon>Streptophyta</taxon>
        <taxon>Embryophyta</taxon>
        <taxon>Tracheophyta</taxon>
        <taxon>Spermatophyta</taxon>
        <taxon>Magnoliopsida</taxon>
        <taxon>Ranunculales</taxon>
        <taxon>Circaeasteraceae</taxon>
        <taxon>Kingdonia</taxon>
    </lineage>
</organism>
<evidence type="ECO:0000256" key="2">
    <source>
        <dbReference type="ARBA" id="ARBA00022676"/>
    </source>
</evidence>
<evidence type="ECO:0000313" key="7">
    <source>
        <dbReference type="EMBL" id="KAF6167108.1"/>
    </source>
</evidence>
<keyword evidence="8" id="KW-1185">Reference proteome</keyword>
<proteinExistence type="inferred from homology"/>
<evidence type="ECO:0000259" key="6">
    <source>
        <dbReference type="Pfam" id="PF26168"/>
    </source>
</evidence>
<dbReference type="PANTHER" id="PTHR48047">
    <property type="entry name" value="GLYCOSYLTRANSFERASE"/>
    <property type="match status" value="1"/>
</dbReference>
<sequence>MASDTESPPPKLELVFVPFIASGHMIPMVDMARLFASHGVAVTIITTTHNSLIFKNTIDRDIKSGKPIKLHVLPFPFAEVGLPEGLENMNSVTSPDQNLKLYQATMLLIKPIQQMLLDHIPDCIVSDMFYPWTVDFAAELGIPRIVFQGSCYFALCAQYSMRHYAPCENVTSDMELFVVPGLPDRVELTRLQVPDHVRMKKALSAILDVIREAELRSFGVLMNSFYELEPSYVNHFRNVIGRKTWHIGPVSLGLSTYDKYERGHNSVVDPHECLSWLDSMKPNSVLYVSFGSVYKFPFTQLYEIATALEASNHPFIWVIRNEETIDDGNEAWLPNGFKSRVNGMIIRGWAPQVLILEHVAIGGFMTHCGWNSILESVTAGVPLIAWPLYAEQFYNEKLVTQVAKIGVGVGVEKWLNLVEDDGKVVVKKKKIERAIIRLMDGGDEAKEIRERTKELERKAKKVVEVGGSSYNDLIGLIDELVLLRESRIN</sequence>
<evidence type="ECO:0000256" key="3">
    <source>
        <dbReference type="ARBA" id="ARBA00022679"/>
    </source>
</evidence>
<dbReference type="CDD" id="cd03784">
    <property type="entry name" value="GT1_Gtf-like"/>
    <property type="match status" value="1"/>
</dbReference>
<comment type="similarity">
    <text evidence="1 4">Belongs to the UDP-glycosyltransferase family.</text>
</comment>
<dbReference type="SUPFAM" id="SSF53756">
    <property type="entry name" value="UDP-Glycosyltransferase/glycogen phosphorylase"/>
    <property type="match status" value="1"/>
</dbReference>
<dbReference type="OrthoDB" id="5835829at2759"/>
<protein>
    <recommendedName>
        <fullName evidence="5">Glycosyltransferase</fullName>
        <ecNumber evidence="5">2.4.1.-</ecNumber>
    </recommendedName>
</protein>
<dbReference type="Pfam" id="PF00201">
    <property type="entry name" value="UDPGT"/>
    <property type="match status" value="1"/>
</dbReference>
<evidence type="ECO:0000256" key="1">
    <source>
        <dbReference type="ARBA" id="ARBA00009995"/>
    </source>
</evidence>
<dbReference type="FunFam" id="3.40.50.2000:FF:000047">
    <property type="entry name" value="Glycosyltransferase"/>
    <property type="match status" value="1"/>
</dbReference>
<feature type="domain" description="Glycosyltransferase N-terminal" evidence="6">
    <location>
        <begin position="14"/>
        <end position="250"/>
    </location>
</feature>
<gene>
    <name evidence="7" type="ORF">GIB67_041363</name>
</gene>
<keyword evidence="3 4" id="KW-0808">Transferase</keyword>
<evidence type="ECO:0000256" key="5">
    <source>
        <dbReference type="RuleBase" id="RU362057"/>
    </source>
</evidence>
<dbReference type="AlphaFoldDB" id="A0A7J7NJN7"/>
<dbReference type="InterPro" id="IPR058980">
    <property type="entry name" value="Glyco_transf_N"/>
</dbReference>
<accession>A0A7J7NJN7</accession>
<comment type="caution">
    <text evidence="7">The sequence shown here is derived from an EMBL/GenBank/DDBJ whole genome shotgun (WGS) entry which is preliminary data.</text>
</comment>
<dbReference type="GO" id="GO:0035251">
    <property type="term" value="F:UDP-glucosyltransferase activity"/>
    <property type="evidence" value="ECO:0007669"/>
    <property type="project" value="TreeGrafter"/>
</dbReference>
<evidence type="ECO:0000313" key="8">
    <source>
        <dbReference type="Proteomes" id="UP000541444"/>
    </source>
</evidence>